<organism evidence="1 2">
    <name type="scientific">Planktosalinus lacus</name>
    <dbReference type="NCBI Taxonomy" id="1526573"/>
    <lineage>
        <taxon>Bacteria</taxon>
        <taxon>Pseudomonadati</taxon>
        <taxon>Bacteroidota</taxon>
        <taxon>Flavobacteriia</taxon>
        <taxon>Flavobacteriales</taxon>
        <taxon>Flavobacteriaceae</taxon>
        <taxon>Planktosalinus</taxon>
    </lineage>
</organism>
<proteinExistence type="predicted"/>
<gene>
    <name evidence="1" type="ORF">GCM10011312_00230</name>
</gene>
<dbReference type="AlphaFoldDB" id="A0A8J2V6T0"/>
<dbReference type="EMBL" id="BMGK01000001">
    <property type="protein sequence ID" value="GGD79858.1"/>
    <property type="molecule type" value="Genomic_DNA"/>
</dbReference>
<protein>
    <recommendedName>
        <fullName evidence="3">Lipoprotein</fullName>
    </recommendedName>
</protein>
<dbReference type="RefSeq" id="WP_188438283.1">
    <property type="nucleotide sequence ID" value="NZ_BMGK01000001.1"/>
</dbReference>
<evidence type="ECO:0000313" key="2">
    <source>
        <dbReference type="Proteomes" id="UP000652231"/>
    </source>
</evidence>
<name>A0A8J2V6T0_9FLAO</name>
<accession>A0A8J2V6T0</accession>
<dbReference type="Proteomes" id="UP000652231">
    <property type="component" value="Unassembled WGS sequence"/>
</dbReference>
<sequence length="163" mass="18682">MRPFTIIIISVFIFSCNSNKVVLQENPPFEIEAASFQKWFGGTSEAGKGIHFTLIFSEISEEVLIKKIYFRGKEEILKQNPQNPNEYRATFVDKPKEDVVLDSNPVKEMDNSRPSLVSEIPFELKANEAVIQYQKGTKTFYHKIENISEKDEVAYPSSKPDDN</sequence>
<reference evidence="1" key="2">
    <citation type="submission" date="2020-09" db="EMBL/GenBank/DDBJ databases">
        <authorList>
            <person name="Sun Q."/>
            <person name="Zhou Y."/>
        </authorList>
    </citation>
    <scope>NUCLEOTIDE SEQUENCE</scope>
    <source>
        <strain evidence="1">CGMCC 1.12924</strain>
    </source>
</reference>
<keyword evidence="2" id="KW-1185">Reference proteome</keyword>
<evidence type="ECO:0000313" key="1">
    <source>
        <dbReference type="EMBL" id="GGD79858.1"/>
    </source>
</evidence>
<comment type="caution">
    <text evidence="1">The sequence shown here is derived from an EMBL/GenBank/DDBJ whole genome shotgun (WGS) entry which is preliminary data.</text>
</comment>
<evidence type="ECO:0008006" key="3">
    <source>
        <dbReference type="Google" id="ProtNLM"/>
    </source>
</evidence>
<dbReference type="PROSITE" id="PS51257">
    <property type="entry name" value="PROKAR_LIPOPROTEIN"/>
    <property type="match status" value="1"/>
</dbReference>
<reference evidence="1" key="1">
    <citation type="journal article" date="2014" name="Int. J. Syst. Evol. Microbiol.">
        <title>Complete genome sequence of Corynebacterium casei LMG S-19264T (=DSM 44701T), isolated from a smear-ripened cheese.</title>
        <authorList>
            <consortium name="US DOE Joint Genome Institute (JGI-PGF)"/>
            <person name="Walter F."/>
            <person name="Albersmeier A."/>
            <person name="Kalinowski J."/>
            <person name="Ruckert C."/>
        </authorList>
    </citation>
    <scope>NUCLEOTIDE SEQUENCE</scope>
    <source>
        <strain evidence="1">CGMCC 1.12924</strain>
    </source>
</reference>